<name>A0ACC1RDB8_9HYPO</name>
<dbReference type="Proteomes" id="UP001148629">
    <property type="component" value="Unassembled WGS sequence"/>
</dbReference>
<evidence type="ECO:0000313" key="2">
    <source>
        <dbReference type="Proteomes" id="UP001148629"/>
    </source>
</evidence>
<gene>
    <name evidence="1" type="ORF">NM208_g15775</name>
</gene>
<comment type="caution">
    <text evidence="1">The sequence shown here is derived from an EMBL/GenBank/DDBJ whole genome shotgun (WGS) entry which is preliminary data.</text>
</comment>
<dbReference type="EMBL" id="JANRMS010004447">
    <property type="protein sequence ID" value="KAJ3508758.1"/>
    <property type="molecule type" value="Genomic_DNA"/>
</dbReference>
<keyword evidence="2" id="KW-1185">Reference proteome</keyword>
<evidence type="ECO:0000313" key="1">
    <source>
        <dbReference type="EMBL" id="KAJ3508758.1"/>
    </source>
</evidence>
<sequence>MSLAIMALGVLLPLMGSLLAIEWLVTGLGLEYGGPVLTHSLILGESVRRDAVVGATGNLLVAVKLPGVEHSRWRPDPNHSTVSVEEAGIDPTNIWEAGQRVVGFGRILTRDDGFETFL</sequence>
<protein>
    <submittedName>
        <fullName evidence="1">Uncharacterized protein</fullName>
    </submittedName>
</protein>
<accession>A0ACC1RDB8</accession>
<organism evidence="1 2">
    <name type="scientific">Fusarium decemcellulare</name>
    <dbReference type="NCBI Taxonomy" id="57161"/>
    <lineage>
        <taxon>Eukaryota</taxon>
        <taxon>Fungi</taxon>
        <taxon>Dikarya</taxon>
        <taxon>Ascomycota</taxon>
        <taxon>Pezizomycotina</taxon>
        <taxon>Sordariomycetes</taxon>
        <taxon>Hypocreomycetidae</taxon>
        <taxon>Hypocreales</taxon>
        <taxon>Nectriaceae</taxon>
        <taxon>Fusarium</taxon>
        <taxon>Fusarium decemcellulare species complex</taxon>
    </lineage>
</organism>
<reference evidence="1" key="1">
    <citation type="submission" date="2022-08" db="EMBL/GenBank/DDBJ databases">
        <title>Genome Sequence of Fusarium decemcellulare.</title>
        <authorList>
            <person name="Buettner E."/>
        </authorList>
    </citation>
    <scope>NUCLEOTIDE SEQUENCE</scope>
    <source>
        <strain evidence="1">Babe19</strain>
    </source>
</reference>
<proteinExistence type="predicted"/>